<evidence type="ECO:0000313" key="3">
    <source>
        <dbReference type="Proteomes" id="UP000051952"/>
    </source>
</evidence>
<dbReference type="Proteomes" id="UP000051952">
    <property type="component" value="Unassembled WGS sequence"/>
</dbReference>
<feature type="transmembrane region" description="Helical" evidence="1">
    <location>
        <begin position="156"/>
        <end position="178"/>
    </location>
</feature>
<keyword evidence="1" id="KW-0472">Membrane</keyword>
<gene>
    <name evidence="2" type="ORF">BSAL_39815</name>
</gene>
<dbReference type="AlphaFoldDB" id="A0A0S4JRU5"/>
<sequence>MLAISYEDISHSSTRPQRCQLRVLFAVAAVQASIACISSWLLLWAVMGAAQDENGNAGSWLYRLGIVGMEGLTPGHIVSMMALQVPVTNLLTALSVRTHNNSSFLWTAPSRPHGLVLAMLSISLVLTTLLAVFWPVHAVDYVTTMGLAYGSGRDRSSLFIICWVWLYCILICIVQDIAKTGMHKLLFRYNIFGYRCTVAAVDAPSTRMKSS</sequence>
<name>A0A0S4JRU5_BODSA</name>
<dbReference type="EMBL" id="CYKH01002093">
    <property type="protein sequence ID" value="CUG92917.1"/>
    <property type="molecule type" value="Genomic_DNA"/>
</dbReference>
<dbReference type="Gene3D" id="1.20.1110.10">
    <property type="entry name" value="Calcium-transporting ATPase, transmembrane domain"/>
    <property type="match status" value="1"/>
</dbReference>
<keyword evidence="1" id="KW-1133">Transmembrane helix</keyword>
<proteinExistence type="predicted"/>
<evidence type="ECO:0000313" key="2">
    <source>
        <dbReference type="EMBL" id="CUG92917.1"/>
    </source>
</evidence>
<keyword evidence="3" id="KW-1185">Reference proteome</keyword>
<reference evidence="3" key="1">
    <citation type="submission" date="2015-09" db="EMBL/GenBank/DDBJ databases">
        <authorList>
            <consortium name="Pathogen Informatics"/>
        </authorList>
    </citation>
    <scope>NUCLEOTIDE SEQUENCE [LARGE SCALE GENOMIC DNA]</scope>
    <source>
        <strain evidence="3">Lake Konstanz</strain>
    </source>
</reference>
<feature type="transmembrane region" description="Helical" evidence="1">
    <location>
        <begin position="115"/>
        <end position="136"/>
    </location>
</feature>
<accession>A0A0S4JRU5</accession>
<dbReference type="VEuPathDB" id="TriTrypDB:BSAL_39815"/>
<feature type="transmembrane region" description="Helical" evidence="1">
    <location>
        <begin position="21"/>
        <end position="46"/>
    </location>
</feature>
<organism evidence="2 3">
    <name type="scientific">Bodo saltans</name>
    <name type="common">Flagellated protozoan</name>
    <dbReference type="NCBI Taxonomy" id="75058"/>
    <lineage>
        <taxon>Eukaryota</taxon>
        <taxon>Discoba</taxon>
        <taxon>Euglenozoa</taxon>
        <taxon>Kinetoplastea</taxon>
        <taxon>Metakinetoplastina</taxon>
        <taxon>Eubodonida</taxon>
        <taxon>Bodonidae</taxon>
        <taxon>Bodo</taxon>
    </lineage>
</organism>
<protein>
    <submittedName>
        <fullName evidence="2">P-type H+-ATPase, putative</fullName>
    </submittedName>
</protein>
<keyword evidence="1" id="KW-0812">Transmembrane</keyword>
<evidence type="ECO:0000256" key="1">
    <source>
        <dbReference type="SAM" id="Phobius"/>
    </source>
</evidence>